<dbReference type="SUPFAM" id="SSF117281">
    <property type="entry name" value="Kelch motif"/>
    <property type="match status" value="1"/>
</dbReference>
<dbReference type="Gene3D" id="2.120.10.80">
    <property type="entry name" value="Kelch-type beta propeller"/>
    <property type="match status" value="1"/>
</dbReference>
<reference evidence="3" key="1">
    <citation type="submission" date="2015-09" db="EMBL/GenBank/DDBJ databases">
        <authorList>
            <consortium name="Pathogen Informatics"/>
        </authorList>
    </citation>
    <scope>NUCLEOTIDE SEQUENCE [LARGE SCALE GENOMIC DNA]</scope>
    <source>
        <strain evidence="3">Lake Konstanz</strain>
    </source>
</reference>
<dbReference type="VEuPathDB" id="TriTrypDB:BSAL_05215"/>
<protein>
    <submittedName>
        <fullName evidence="2">Uncharacterized protein</fullName>
    </submittedName>
</protein>
<keyword evidence="3" id="KW-1185">Reference proteome</keyword>
<sequence length="779" mass="84560">MLGSWYVHGYEGATRAERRKFYSQRDDPCESDHETDQQLSCFRRRKRLRKVRRRGNSALGNDARVDDEDDDKDAYDLVETSCSSSNKSDGDMWGFEDQLPHDDISDAEHHECDNDEEGGSSSLWKSHHRGPKVDHRFVHCIPKLTGVPALVGASSAVLFEENRCAPTAVLLHGGLPLPTIKPDSRRTSSSIPSNRSYFLIRSADQKGWIATPVVAPTQVVLLHHPQHSLSGHHTNSNHNTQMVVDMIPPQSLKRWTRRTMDAPHRFGHCTATLPTSSIPVHNATMLEQWNALLPSCSEGEVGPDMTKGEGPFDSLDVSMTVTLGGCGEGVVPTVANSRAARHQQLEGCMLTEPILQLHMRLRREVDGCCVLWSSSVRLMPEVSEGHMTPRAFFSINPYGPHHRYSNGSSPPSLDGGVVVARVPSSAAFLVFGGTEDGTTPLDDGGSGGVLLLSIDTTERTFSLEPFSTLGAPPHPRFGHTMTMVDGHSSSDDTHHAYVLHGGVGYMGIVFSDVHLLDGASRVWREIIVPVGDAVIARPRAFHAAWCCGGRKPNGGGPRSIARILFSGGESGEGAAPNLDIATVAFYPWQQRWATVSCPLLDVDPIEIADPHAHELQGAAVLPSTPGFEFHHQQLGESRAARGDMVLRDILQLAKERQSTTTTTRTALGGGITGLTKSADVMNATVANHRFGTTIGGVCHGSMASAVVTAQDGGSAWMFGGTQNLHRTHMSATQMRRSDGTLKEAAAVWLLLHEARSTASEHHARRLSANAQLKAWCSMV</sequence>
<dbReference type="PANTHER" id="PTHR23244">
    <property type="entry name" value="KELCH REPEAT DOMAIN"/>
    <property type="match status" value="1"/>
</dbReference>
<dbReference type="PANTHER" id="PTHR23244:SF471">
    <property type="entry name" value="GUANINE NUCLEOTIDE-BINDING PROTEIN SUBUNIT BETA 1-RELATED"/>
    <property type="match status" value="1"/>
</dbReference>
<feature type="region of interest" description="Disordered" evidence="1">
    <location>
        <begin position="80"/>
        <end position="128"/>
    </location>
</feature>
<dbReference type="AlphaFoldDB" id="A0A0S4J0D9"/>
<dbReference type="InterPro" id="IPR015915">
    <property type="entry name" value="Kelch-typ_b-propeller"/>
</dbReference>
<gene>
    <name evidence="2" type="ORF">BSAL_05215</name>
</gene>
<feature type="compositionally biased region" description="Basic and acidic residues" evidence="1">
    <location>
        <begin position="98"/>
        <end position="112"/>
    </location>
</feature>
<dbReference type="EMBL" id="CYKH01000770">
    <property type="protein sequence ID" value="CUG36788.1"/>
    <property type="molecule type" value="Genomic_DNA"/>
</dbReference>
<accession>A0A0S4J0D9</accession>
<evidence type="ECO:0000313" key="3">
    <source>
        <dbReference type="Proteomes" id="UP000051952"/>
    </source>
</evidence>
<evidence type="ECO:0000256" key="1">
    <source>
        <dbReference type="SAM" id="MobiDB-lite"/>
    </source>
</evidence>
<dbReference type="OrthoDB" id="10251809at2759"/>
<proteinExistence type="predicted"/>
<evidence type="ECO:0000313" key="2">
    <source>
        <dbReference type="EMBL" id="CUG36788.1"/>
    </source>
</evidence>
<organism evidence="2 3">
    <name type="scientific">Bodo saltans</name>
    <name type="common">Flagellated protozoan</name>
    <dbReference type="NCBI Taxonomy" id="75058"/>
    <lineage>
        <taxon>Eukaryota</taxon>
        <taxon>Discoba</taxon>
        <taxon>Euglenozoa</taxon>
        <taxon>Kinetoplastea</taxon>
        <taxon>Metakinetoplastina</taxon>
        <taxon>Eubodonida</taxon>
        <taxon>Bodonidae</taxon>
        <taxon>Bodo</taxon>
    </lineage>
</organism>
<dbReference type="Proteomes" id="UP000051952">
    <property type="component" value="Unassembled WGS sequence"/>
</dbReference>
<name>A0A0S4J0D9_BODSA</name>